<organism evidence="2 3">
    <name type="scientific">Halobium salinum</name>
    <dbReference type="NCBI Taxonomy" id="1364940"/>
    <lineage>
        <taxon>Archaea</taxon>
        <taxon>Methanobacteriati</taxon>
        <taxon>Methanobacteriota</taxon>
        <taxon>Stenosarchaea group</taxon>
        <taxon>Halobacteria</taxon>
        <taxon>Halobacteriales</taxon>
        <taxon>Haloferacaceae</taxon>
        <taxon>Halobium</taxon>
    </lineage>
</organism>
<gene>
    <name evidence="2" type="ORF">ACFO0N_10325</name>
</gene>
<keyword evidence="3" id="KW-1185">Reference proteome</keyword>
<proteinExistence type="predicted"/>
<evidence type="ECO:0000259" key="1">
    <source>
        <dbReference type="SMART" id="SM00966"/>
    </source>
</evidence>
<dbReference type="SUPFAM" id="SSF109755">
    <property type="entry name" value="PhoU-like"/>
    <property type="match status" value="1"/>
</dbReference>
<dbReference type="Pfam" id="PF04014">
    <property type="entry name" value="MazE_antitoxin"/>
    <property type="match status" value="1"/>
</dbReference>
<dbReference type="InterPro" id="IPR007159">
    <property type="entry name" value="SpoVT-AbrB_dom"/>
</dbReference>
<sequence>METRKVQLTGSSTFTISLPKGWAVEQGIEPGQRLELRPSGNGALIVGADQVTPDGRTTVDLGRFEDVSPEDVTRVLRAFYTLGCAEFEVHVGVGDGTEEGAPEPDGLDPALRRAVRTATDRLAGLEVAVEADGRFVCRDLLATEELSTDRLLSKLQFAALSMHRDATAALRTGDGALVRGMDDRHRDVRAELAAVERRFRRTLLDFEESGRLEGFDHVVVADRLDQVAAEADRLAGLVDGLGEGDELEAPVGCAAFHDASTGVHDLLEDGVDAVLSGASLDEAREVRERAEACRIAVDELADAGVPPRAIAALRRSADAGRDVADRAVKTSLHSPRVEPRVEAGD</sequence>
<dbReference type="EMBL" id="JBHSDS010000006">
    <property type="protein sequence ID" value="MFC4358341.1"/>
    <property type="molecule type" value="Genomic_DNA"/>
</dbReference>
<evidence type="ECO:0000313" key="3">
    <source>
        <dbReference type="Proteomes" id="UP001595921"/>
    </source>
</evidence>
<feature type="domain" description="SpoVT-AbrB" evidence="1">
    <location>
        <begin position="8"/>
        <end position="51"/>
    </location>
</feature>
<comment type="caution">
    <text evidence="2">The sequence shown here is derived from an EMBL/GenBank/DDBJ whole genome shotgun (WGS) entry which is preliminary data.</text>
</comment>
<dbReference type="Proteomes" id="UP001595921">
    <property type="component" value="Unassembled WGS sequence"/>
</dbReference>
<name>A0ABD5PD01_9EURY</name>
<dbReference type="GO" id="GO:0003677">
    <property type="term" value="F:DNA binding"/>
    <property type="evidence" value="ECO:0007669"/>
    <property type="project" value="UniProtKB-KW"/>
</dbReference>
<evidence type="ECO:0000313" key="2">
    <source>
        <dbReference type="EMBL" id="MFC4358341.1"/>
    </source>
</evidence>
<dbReference type="AlphaFoldDB" id="A0ABD5PD01"/>
<reference evidence="2 3" key="1">
    <citation type="journal article" date="2019" name="Int. J. Syst. Evol. Microbiol.">
        <title>The Global Catalogue of Microorganisms (GCM) 10K type strain sequencing project: providing services to taxonomists for standard genome sequencing and annotation.</title>
        <authorList>
            <consortium name="The Broad Institute Genomics Platform"/>
            <consortium name="The Broad Institute Genome Sequencing Center for Infectious Disease"/>
            <person name="Wu L."/>
            <person name="Ma J."/>
        </authorList>
    </citation>
    <scope>NUCLEOTIDE SEQUENCE [LARGE SCALE GENOMIC DNA]</scope>
    <source>
        <strain evidence="2 3">CGMCC 1.12553</strain>
    </source>
</reference>
<dbReference type="RefSeq" id="WP_267623967.1">
    <property type="nucleotide sequence ID" value="NZ_JAODIW010000008.1"/>
</dbReference>
<dbReference type="SMART" id="SM00966">
    <property type="entry name" value="SpoVT_AbrB"/>
    <property type="match status" value="1"/>
</dbReference>
<keyword evidence="2" id="KW-0238">DNA-binding</keyword>
<protein>
    <submittedName>
        <fullName evidence="2">AbrB/MazE/SpoVT family DNA-binding domain-containing protein</fullName>
    </submittedName>
</protein>
<accession>A0ABD5PD01</accession>